<dbReference type="Pfam" id="PF02441">
    <property type="entry name" value="Flavoprotein"/>
    <property type="match status" value="1"/>
</dbReference>
<evidence type="ECO:0000313" key="3">
    <source>
        <dbReference type="Proteomes" id="UP001169242"/>
    </source>
</evidence>
<dbReference type="EMBL" id="JAQIFT010000047">
    <property type="protein sequence ID" value="MDA3732342.1"/>
    <property type="molecule type" value="Genomic_DNA"/>
</dbReference>
<dbReference type="PIRSF" id="PIRSF001390">
    <property type="entry name" value="Dipicolinate_synth_subunit_B"/>
    <property type="match status" value="1"/>
</dbReference>
<name>A0AA42DNW3_9FIRM</name>
<accession>A0AA42DNW3</accession>
<dbReference type="SUPFAM" id="SSF52507">
    <property type="entry name" value="Homo-oligomeric flavin-containing Cys decarboxylases, HFCD"/>
    <property type="match status" value="1"/>
</dbReference>
<dbReference type="Gene3D" id="3.40.50.1950">
    <property type="entry name" value="Flavin prenyltransferase-like"/>
    <property type="match status" value="1"/>
</dbReference>
<comment type="caution">
    <text evidence="2">The sequence shown here is derived from an EMBL/GenBank/DDBJ whole genome shotgun (WGS) entry which is preliminary data.</text>
</comment>
<dbReference type="InterPro" id="IPR003382">
    <property type="entry name" value="Flavoprotein"/>
</dbReference>
<sequence length="195" mass="21132">MTDLKNLKLGVALCGSFCTFKKAMVMLQNLVDLGVDVYPIMSFNAYSISTRFGSATDFIDQVETITGKPIIHSIHDAEPLGPKSMIDALLIAPCTGNTLSKIDHAIVDTPVVLAAKSLMRNGKPIILAISTNDGLGLNLENIGHLMPNQNIYFVPFGQDNYIAKPYSLVADLSLVPDTIQLALEGKQIQPVIVKY</sequence>
<protein>
    <submittedName>
        <fullName evidence="2">Dipicolinate synthase subunit B</fullName>
    </submittedName>
</protein>
<keyword evidence="3" id="KW-1185">Reference proteome</keyword>
<dbReference type="NCBIfam" id="NF006161">
    <property type="entry name" value="PRK08305.1"/>
    <property type="match status" value="1"/>
</dbReference>
<gene>
    <name evidence="2" type="ORF">PBV87_12675</name>
</gene>
<dbReference type="Proteomes" id="UP001169242">
    <property type="component" value="Unassembled WGS sequence"/>
</dbReference>
<dbReference type="NCBIfam" id="TIGR02852">
    <property type="entry name" value="spore_dpaB"/>
    <property type="match status" value="1"/>
</dbReference>
<reference evidence="2" key="1">
    <citation type="journal article" date="2023" name="Int. J. Syst. Evol. Microbiol.">
        <title>&lt;i&gt;Holtiella tumoricola&lt;/i&gt; gen. nov. sp. nov., isolated from a human clinical sample.</title>
        <authorList>
            <person name="Allen-Vercoe E."/>
            <person name="Daigneault M.C."/>
            <person name="Vancuren S.J."/>
            <person name="Cochrane K."/>
            <person name="O'Neal L.L."/>
            <person name="Sankaranarayanan K."/>
            <person name="Lawson P.A."/>
        </authorList>
    </citation>
    <scope>NUCLEOTIDE SEQUENCE</scope>
    <source>
        <strain evidence="2">CC70A</strain>
    </source>
</reference>
<dbReference type="InterPro" id="IPR014214">
    <property type="entry name" value="Dipicolinic_acid_synth_B"/>
</dbReference>
<dbReference type="AlphaFoldDB" id="A0AA42DNW3"/>
<proteinExistence type="predicted"/>
<dbReference type="InterPro" id="IPR036551">
    <property type="entry name" value="Flavin_trans-like"/>
</dbReference>
<dbReference type="RefSeq" id="WP_271012526.1">
    <property type="nucleotide sequence ID" value="NZ_JAQIFT010000047.1"/>
</dbReference>
<organism evidence="2 3">
    <name type="scientific">Holtiella tumoricola</name>
    <dbReference type="NCBI Taxonomy" id="3018743"/>
    <lineage>
        <taxon>Bacteria</taxon>
        <taxon>Bacillati</taxon>
        <taxon>Bacillota</taxon>
        <taxon>Clostridia</taxon>
        <taxon>Lachnospirales</taxon>
        <taxon>Cellulosilyticaceae</taxon>
        <taxon>Holtiella</taxon>
    </lineage>
</organism>
<evidence type="ECO:0000313" key="2">
    <source>
        <dbReference type="EMBL" id="MDA3732342.1"/>
    </source>
</evidence>
<feature type="domain" description="Flavoprotein" evidence="1">
    <location>
        <begin position="8"/>
        <end position="165"/>
    </location>
</feature>
<dbReference type="GO" id="GO:0003824">
    <property type="term" value="F:catalytic activity"/>
    <property type="evidence" value="ECO:0007669"/>
    <property type="project" value="InterPro"/>
</dbReference>
<evidence type="ECO:0000259" key="1">
    <source>
        <dbReference type="Pfam" id="PF02441"/>
    </source>
</evidence>